<dbReference type="Pfam" id="PF00015">
    <property type="entry name" value="MCPsignal"/>
    <property type="match status" value="1"/>
</dbReference>
<dbReference type="PROSITE" id="PS50111">
    <property type="entry name" value="CHEMOTAXIS_TRANSDUC_2"/>
    <property type="match status" value="1"/>
</dbReference>
<protein>
    <submittedName>
        <fullName evidence="7">Methyl-accepting chemotaxis protein</fullName>
    </submittedName>
</protein>
<dbReference type="RefSeq" id="WP_408169691.1">
    <property type="nucleotide sequence ID" value="NZ_JAQQFR010000014.1"/>
</dbReference>
<dbReference type="Gene3D" id="1.10.287.950">
    <property type="entry name" value="Methyl-accepting chemotaxis protein"/>
    <property type="match status" value="1"/>
</dbReference>
<sequence length="542" mass="58297">MKLSQLKISTRLAIGFTLVCALLITVTLLGIIQMAQQKQRMEEITKINNVEASEASSMYLSITERALALRNMILLGDNPQEIDGEMKRIDTQAQKYAASEKKLGAMLKRESSTSAEELKLFDTIAATSTAANVHIKKASELILAGKRDEAYSLLRNEFRPIQRKWWEQLNNFIVLENKQNEEASNNADAAYANARFMMLLFGGLALVVSIMAAYLITRSVVNQLGGEPAYANQIATRIAHGDLTVNIDTKPSDQDSLLFSMKSMRDALAQIVGQVRAGTDTIATASSQIAKGNLDLSSRTEQQASSLEETASSMEELASTVKQNSGSAIQAHELAVSASDIATKAGEVVQQVINTMSVINDSSHKIVEIISVIDGIAFQTNILALNAAVEAARAGEQGRGFAVVASEVRNLAQRSATAAREIKVLISDSVKQVDIGRSLVEQAGTTMDEVVGSVRKVNGMVAEISQSSRQQSDGIEQINDAVAQMDNVTQQNAALVEQAAAAAQSLQEQAAKLSSLVGIFKLGTLPMLKNSIDITPGRLELA</sequence>
<reference evidence="7 8" key="1">
    <citation type="journal article" date="2024" name="Chem. Sci.">
        <title>Discovery of megapolipeptins by genome mining of a Burkholderiales bacteria collection.</title>
        <authorList>
            <person name="Paulo B.S."/>
            <person name="Recchia M.J.J."/>
            <person name="Lee S."/>
            <person name="Fergusson C.H."/>
            <person name="Romanowski S.B."/>
            <person name="Hernandez A."/>
            <person name="Krull N."/>
            <person name="Liu D.Y."/>
            <person name="Cavanagh H."/>
            <person name="Bos A."/>
            <person name="Gray C.A."/>
            <person name="Murphy B.T."/>
            <person name="Linington R.G."/>
            <person name="Eustaquio A.S."/>
        </authorList>
    </citation>
    <scope>NUCLEOTIDE SEQUENCE [LARGE SCALE GENOMIC DNA]</scope>
    <source>
        <strain evidence="7 8">RL21-008-BIB-B</strain>
    </source>
</reference>
<dbReference type="PANTHER" id="PTHR43531:SF14">
    <property type="entry name" value="METHYL-ACCEPTING CHEMOTAXIS PROTEIN I-RELATED"/>
    <property type="match status" value="1"/>
</dbReference>
<comment type="caution">
    <text evidence="7">The sequence shown here is derived from an EMBL/GenBank/DDBJ whole genome shotgun (WGS) entry which is preliminary data.</text>
</comment>
<keyword evidence="5" id="KW-1133">Transmembrane helix</keyword>
<organism evidence="7 8">
    <name type="scientific">Herbaspirillum rhizosphaerae</name>
    <dbReference type="NCBI Taxonomy" id="346179"/>
    <lineage>
        <taxon>Bacteria</taxon>
        <taxon>Pseudomonadati</taxon>
        <taxon>Pseudomonadota</taxon>
        <taxon>Betaproteobacteria</taxon>
        <taxon>Burkholderiales</taxon>
        <taxon>Oxalobacteraceae</taxon>
        <taxon>Herbaspirillum</taxon>
    </lineage>
</organism>
<dbReference type="InterPro" id="IPR047347">
    <property type="entry name" value="YvaQ-like_sensor"/>
</dbReference>
<accession>A0ABW8ZBZ3</accession>
<dbReference type="PANTHER" id="PTHR43531">
    <property type="entry name" value="PROTEIN ICFG"/>
    <property type="match status" value="1"/>
</dbReference>
<keyword evidence="5" id="KW-0472">Membrane</keyword>
<comment type="similarity">
    <text evidence="2">Belongs to the methyl-accepting chemotaxis (MCP) protein family.</text>
</comment>
<feature type="transmembrane region" description="Helical" evidence="5">
    <location>
        <begin position="12"/>
        <end position="32"/>
    </location>
</feature>
<evidence type="ECO:0000313" key="7">
    <source>
        <dbReference type="EMBL" id="MFL9880672.1"/>
    </source>
</evidence>
<dbReference type="PRINTS" id="PR00260">
    <property type="entry name" value="CHEMTRNSDUCR"/>
</dbReference>
<keyword evidence="3" id="KW-0807">Transducer</keyword>
<dbReference type="CDD" id="cd11386">
    <property type="entry name" value="MCP_signal"/>
    <property type="match status" value="1"/>
</dbReference>
<proteinExistence type="inferred from homology"/>
<dbReference type="InterPro" id="IPR051310">
    <property type="entry name" value="MCP_chemotaxis"/>
</dbReference>
<keyword evidence="4" id="KW-0175">Coiled coil</keyword>
<evidence type="ECO:0000256" key="1">
    <source>
        <dbReference type="ARBA" id="ARBA00022481"/>
    </source>
</evidence>
<dbReference type="Proteomes" id="UP001629214">
    <property type="component" value="Unassembled WGS sequence"/>
</dbReference>
<feature type="transmembrane region" description="Helical" evidence="5">
    <location>
        <begin position="196"/>
        <end position="216"/>
    </location>
</feature>
<evidence type="ECO:0000256" key="4">
    <source>
        <dbReference type="SAM" id="Coils"/>
    </source>
</evidence>
<dbReference type="InterPro" id="IPR004089">
    <property type="entry name" value="MCPsignal_dom"/>
</dbReference>
<dbReference type="EMBL" id="JAQQFR010000014">
    <property type="protein sequence ID" value="MFL9880672.1"/>
    <property type="molecule type" value="Genomic_DNA"/>
</dbReference>
<dbReference type="SMART" id="SM00283">
    <property type="entry name" value="MA"/>
    <property type="match status" value="1"/>
</dbReference>
<gene>
    <name evidence="7" type="ORF">PQR63_19905</name>
</gene>
<evidence type="ECO:0000256" key="2">
    <source>
        <dbReference type="ARBA" id="ARBA00029447"/>
    </source>
</evidence>
<evidence type="ECO:0000256" key="5">
    <source>
        <dbReference type="SAM" id="Phobius"/>
    </source>
</evidence>
<feature type="coiled-coil region" evidence="4">
    <location>
        <begin position="478"/>
        <end position="516"/>
    </location>
</feature>
<dbReference type="CDD" id="cd19411">
    <property type="entry name" value="MCP2201-like_sensor"/>
    <property type="match status" value="1"/>
</dbReference>
<keyword evidence="1" id="KW-0488">Methylation</keyword>
<keyword evidence="8" id="KW-1185">Reference proteome</keyword>
<feature type="domain" description="Methyl-accepting transducer" evidence="6">
    <location>
        <begin position="278"/>
        <end position="507"/>
    </location>
</feature>
<dbReference type="SUPFAM" id="SSF58104">
    <property type="entry name" value="Methyl-accepting chemotaxis protein (MCP) signaling domain"/>
    <property type="match status" value="1"/>
</dbReference>
<evidence type="ECO:0000256" key="3">
    <source>
        <dbReference type="PROSITE-ProRule" id="PRU00284"/>
    </source>
</evidence>
<evidence type="ECO:0000313" key="8">
    <source>
        <dbReference type="Proteomes" id="UP001629214"/>
    </source>
</evidence>
<dbReference type="Pfam" id="PF12729">
    <property type="entry name" value="4HB_MCP_1"/>
    <property type="match status" value="1"/>
</dbReference>
<keyword evidence="5" id="KW-0812">Transmembrane</keyword>
<dbReference type="InterPro" id="IPR024478">
    <property type="entry name" value="HlyB_4HB_MCP"/>
</dbReference>
<dbReference type="InterPro" id="IPR004090">
    <property type="entry name" value="Chemotax_Me-accpt_rcpt"/>
</dbReference>
<name>A0ABW8ZBZ3_9BURK</name>
<evidence type="ECO:0000259" key="6">
    <source>
        <dbReference type="PROSITE" id="PS50111"/>
    </source>
</evidence>